<organism evidence="2 3">
    <name type="scientific">Kalanchoe fedtschenkoi</name>
    <name type="common">Lavender scallops</name>
    <name type="synonym">South American air plant</name>
    <dbReference type="NCBI Taxonomy" id="63787"/>
    <lineage>
        <taxon>Eukaryota</taxon>
        <taxon>Viridiplantae</taxon>
        <taxon>Streptophyta</taxon>
        <taxon>Embryophyta</taxon>
        <taxon>Tracheophyta</taxon>
        <taxon>Spermatophyta</taxon>
        <taxon>Magnoliopsida</taxon>
        <taxon>eudicotyledons</taxon>
        <taxon>Gunneridae</taxon>
        <taxon>Pentapetalae</taxon>
        <taxon>Saxifragales</taxon>
        <taxon>Crassulaceae</taxon>
        <taxon>Kalanchoe</taxon>
    </lineage>
</organism>
<dbReference type="InterPro" id="IPR021641">
    <property type="entry name" value="DUF3245"/>
</dbReference>
<dbReference type="Pfam" id="PF11595">
    <property type="entry name" value="DUF3245"/>
    <property type="match status" value="1"/>
</dbReference>
<name>A0A7N0RA82_KALFE</name>
<protein>
    <submittedName>
        <fullName evidence="2">Uncharacterized protein</fullName>
    </submittedName>
</protein>
<evidence type="ECO:0000256" key="1">
    <source>
        <dbReference type="SAM" id="MobiDB-lite"/>
    </source>
</evidence>
<dbReference type="Proteomes" id="UP000594263">
    <property type="component" value="Unplaced"/>
</dbReference>
<dbReference type="AlphaFoldDB" id="A0A7N0RA82"/>
<dbReference type="PANTHER" id="PTHR35741">
    <property type="entry name" value="FACTOR CWC22-LIKE PROTEIN, PUTATIVE (DUF3245)-RELATED"/>
    <property type="match status" value="1"/>
</dbReference>
<keyword evidence="3" id="KW-1185">Reference proteome</keyword>
<evidence type="ECO:0000313" key="2">
    <source>
        <dbReference type="EnsemblPlants" id="Kaladp0003s0149.1.v1.1"/>
    </source>
</evidence>
<proteinExistence type="predicted"/>
<accession>A0A7N0RA82</accession>
<reference evidence="2" key="1">
    <citation type="submission" date="2021-01" db="UniProtKB">
        <authorList>
            <consortium name="EnsemblPlants"/>
        </authorList>
    </citation>
    <scope>IDENTIFICATION</scope>
</reference>
<sequence>MSIYYWLVVSNKAFKLAEKWVDGMSRAADYDPTELELEARPSRLGLGAKVARQVEVGPLNDAVERKLYSKLNAENDSDEGEPSGRSQAFSKKKADPSNLYFLPKKK</sequence>
<feature type="region of interest" description="Disordered" evidence="1">
    <location>
        <begin position="71"/>
        <end position="106"/>
    </location>
</feature>
<dbReference type="PANTHER" id="PTHR35741:SF1">
    <property type="entry name" value="FACTOR CWC22-LIKE PROTEIN, PUTATIVE (DUF3245)-RELATED"/>
    <property type="match status" value="1"/>
</dbReference>
<evidence type="ECO:0000313" key="3">
    <source>
        <dbReference type="Proteomes" id="UP000594263"/>
    </source>
</evidence>
<dbReference type="Gramene" id="Kaladp0003s0149.1.v1.1">
    <property type="protein sequence ID" value="Kaladp0003s0149.1.v1.1"/>
    <property type="gene ID" value="Kaladp0003s0149.v1.1"/>
</dbReference>
<dbReference type="EnsemblPlants" id="Kaladp0003s0149.1.v1.1">
    <property type="protein sequence ID" value="Kaladp0003s0149.1.v1.1"/>
    <property type="gene ID" value="Kaladp0003s0149.v1.1"/>
</dbReference>
<dbReference type="OMA" id="HKCEDND"/>